<dbReference type="OrthoDB" id="3696168at2"/>
<dbReference type="RefSeq" id="WP_132125637.1">
    <property type="nucleotide sequence ID" value="NZ_SLWS01000017.1"/>
</dbReference>
<dbReference type="EMBL" id="SLWS01000017">
    <property type="protein sequence ID" value="TCO47337.1"/>
    <property type="molecule type" value="Genomic_DNA"/>
</dbReference>
<keyword evidence="2" id="KW-1185">Reference proteome</keyword>
<comment type="caution">
    <text evidence="1">The sequence shown here is derived from an EMBL/GenBank/DDBJ whole genome shotgun (WGS) entry which is preliminary data.</text>
</comment>
<evidence type="ECO:0000313" key="1">
    <source>
        <dbReference type="EMBL" id="TCO47337.1"/>
    </source>
</evidence>
<protein>
    <submittedName>
        <fullName evidence="1">Uncharacterized protein</fullName>
    </submittedName>
</protein>
<gene>
    <name evidence="1" type="ORF">EV192_11777</name>
</gene>
<dbReference type="Proteomes" id="UP000295680">
    <property type="component" value="Unassembled WGS sequence"/>
</dbReference>
<proteinExistence type="predicted"/>
<accession>A0A4R2IQX5</accession>
<reference evidence="1 2" key="1">
    <citation type="submission" date="2019-03" db="EMBL/GenBank/DDBJ databases">
        <title>Genomic Encyclopedia of Type Strains, Phase IV (KMG-IV): sequencing the most valuable type-strain genomes for metagenomic binning, comparative biology and taxonomic classification.</title>
        <authorList>
            <person name="Goeker M."/>
        </authorList>
    </citation>
    <scope>NUCLEOTIDE SEQUENCE [LARGE SCALE GENOMIC DNA]</scope>
    <source>
        <strain evidence="1 2">DSM 45934</strain>
    </source>
</reference>
<name>A0A4R2IQX5_9PSEU</name>
<organism evidence="1 2">
    <name type="scientific">Actinocrispum wychmicini</name>
    <dbReference type="NCBI Taxonomy" id="1213861"/>
    <lineage>
        <taxon>Bacteria</taxon>
        <taxon>Bacillati</taxon>
        <taxon>Actinomycetota</taxon>
        <taxon>Actinomycetes</taxon>
        <taxon>Pseudonocardiales</taxon>
        <taxon>Pseudonocardiaceae</taxon>
        <taxon>Actinocrispum</taxon>
    </lineage>
</organism>
<sequence>MSKRARNARRLASMLGNKFSIFVRIYYDRQIRRYRVVWTNGPEAEELFLYAVESRDEVPELDVATLLWDRKYAA</sequence>
<dbReference type="AlphaFoldDB" id="A0A4R2IQX5"/>
<evidence type="ECO:0000313" key="2">
    <source>
        <dbReference type="Proteomes" id="UP000295680"/>
    </source>
</evidence>